<dbReference type="STRING" id="1235990.BMSBPS_0248"/>
<dbReference type="KEGG" id="hhs:HHS_06190"/>
<dbReference type="EMBL" id="AP012554">
    <property type="protein sequence ID" value="BAO00589.1"/>
    <property type="molecule type" value="Genomic_DNA"/>
</dbReference>
<protein>
    <recommendedName>
        <fullName evidence="9">Tryptophan synthase alpha chain</fullName>
        <ecNumber evidence="9">4.2.1.20</ecNumber>
    </recommendedName>
</protein>
<dbReference type="GO" id="GO:0004834">
    <property type="term" value="F:tryptophan synthase activity"/>
    <property type="evidence" value="ECO:0007669"/>
    <property type="project" value="UniProtKB-UniRule"/>
</dbReference>
<evidence type="ECO:0000256" key="5">
    <source>
        <dbReference type="ARBA" id="ARBA00022822"/>
    </source>
</evidence>
<proteinExistence type="inferred from homology"/>
<comment type="catalytic activity">
    <reaction evidence="8 9">
        <text>(1S,2R)-1-C-(indol-3-yl)glycerol 3-phosphate + L-serine = D-glyceraldehyde 3-phosphate + L-tryptophan + H2O</text>
        <dbReference type="Rhea" id="RHEA:10532"/>
        <dbReference type="ChEBI" id="CHEBI:15377"/>
        <dbReference type="ChEBI" id="CHEBI:33384"/>
        <dbReference type="ChEBI" id="CHEBI:57912"/>
        <dbReference type="ChEBI" id="CHEBI:58866"/>
        <dbReference type="ChEBI" id="CHEBI:59776"/>
        <dbReference type="EC" id="4.2.1.20"/>
    </reaction>
</comment>
<name>U3U8B6_9GAMM</name>
<evidence type="ECO:0000256" key="9">
    <source>
        <dbReference type="HAMAP-Rule" id="MF_00131"/>
    </source>
</evidence>
<keyword evidence="6 9" id="KW-0057">Aromatic amino acid biosynthesis</keyword>
<comment type="pathway">
    <text evidence="2 9">Amino-acid biosynthesis; L-tryptophan biosynthesis; L-tryptophan from chorismate: step 5/5.</text>
</comment>
<keyword evidence="5 9" id="KW-0822">Tryptophan biosynthesis</keyword>
<dbReference type="Gene3D" id="3.20.20.70">
    <property type="entry name" value="Aldolase class I"/>
    <property type="match status" value="1"/>
</dbReference>
<dbReference type="SUPFAM" id="SSF51366">
    <property type="entry name" value="Ribulose-phoshate binding barrel"/>
    <property type="match status" value="1"/>
</dbReference>
<dbReference type="CDD" id="cd04724">
    <property type="entry name" value="Tryptophan_synthase_alpha"/>
    <property type="match status" value="1"/>
</dbReference>
<dbReference type="InterPro" id="IPR011060">
    <property type="entry name" value="RibuloseP-bd_barrel"/>
</dbReference>
<evidence type="ECO:0000313" key="12">
    <source>
        <dbReference type="Proteomes" id="UP000016900"/>
    </source>
</evidence>
<dbReference type="Pfam" id="PF00290">
    <property type="entry name" value="Trp_syntA"/>
    <property type="match status" value="1"/>
</dbReference>
<comment type="subunit">
    <text evidence="3 9">Tetramer of two alpha and two beta chains.</text>
</comment>
<evidence type="ECO:0000256" key="7">
    <source>
        <dbReference type="ARBA" id="ARBA00023239"/>
    </source>
</evidence>
<dbReference type="InterPro" id="IPR018204">
    <property type="entry name" value="Trp_synthase_alpha_AS"/>
</dbReference>
<dbReference type="InterPro" id="IPR002028">
    <property type="entry name" value="Trp_synthase_suA"/>
</dbReference>
<accession>U3U8B6</accession>
<dbReference type="UniPathway" id="UPA00035">
    <property type="reaction ID" value="UER00044"/>
</dbReference>
<keyword evidence="7 9" id="KW-0456">Lyase</keyword>
<dbReference type="PANTHER" id="PTHR43406">
    <property type="entry name" value="TRYPTOPHAN SYNTHASE, ALPHA CHAIN"/>
    <property type="match status" value="1"/>
</dbReference>
<gene>
    <name evidence="9" type="primary">trpA</name>
    <name evidence="11" type="ORF">HHS_06190</name>
</gene>
<dbReference type="EC" id="4.2.1.20" evidence="9"/>
<dbReference type="NCBIfam" id="TIGR00262">
    <property type="entry name" value="trpA"/>
    <property type="match status" value="1"/>
</dbReference>
<sequence length="260" mass="28468">MTQEGAFVPFVILGDPSLTLSLDIVDALIHGGADALELGIPFSDPIAEGVTIQAANLRALSANTTVEQCFKVIQFIRRKYSDIPIGLMLYANLVFNRGINNFYADCKIVGVDSVLIVDLPIEESELFYNSAIYYKINPVFICPPNADDALLHKIALYSRGYTYLLSRSGVTGVEKPTILLSHYLINKLCEYNAAPLLYGFGISDPIQIKKAIALGVAGVISGSAIIKIIECYQNDINLMLINLKKFVTILKNATQSKCIK</sequence>
<keyword evidence="4 9" id="KW-0028">Amino-acid biosynthesis</keyword>
<dbReference type="HAMAP" id="MF_00131">
    <property type="entry name" value="Trp_synth_alpha"/>
    <property type="match status" value="1"/>
</dbReference>
<comment type="similarity">
    <text evidence="9 10">Belongs to the TrpA family.</text>
</comment>
<dbReference type="PROSITE" id="PS00167">
    <property type="entry name" value="TRP_SYNTHASE_ALPHA"/>
    <property type="match status" value="1"/>
</dbReference>
<dbReference type="InterPro" id="IPR013785">
    <property type="entry name" value="Aldolase_TIM"/>
</dbReference>
<feature type="active site" description="Proton acceptor" evidence="9">
    <location>
        <position position="48"/>
    </location>
</feature>
<dbReference type="Proteomes" id="UP000016900">
    <property type="component" value="Chromosome"/>
</dbReference>
<evidence type="ECO:0000256" key="1">
    <source>
        <dbReference type="ARBA" id="ARBA00003365"/>
    </source>
</evidence>
<reference evidence="11 12" key="1">
    <citation type="submission" date="2012-10" db="EMBL/GenBank/DDBJ databases">
        <title>Genome sequence of the symbiont of the pentatomidae stink bug Halyomorpha halys.</title>
        <authorList>
            <person name="Kobayashi H."/>
            <person name="Fujii-Muramatsu R."/>
            <person name="Takeishi K."/>
            <person name="Noda H."/>
        </authorList>
    </citation>
    <scope>NUCLEOTIDE SEQUENCE [LARGE SCALE GENOMIC DNA]</scope>
</reference>
<evidence type="ECO:0000256" key="2">
    <source>
        <dbReference type="ARBA" id="ARBA00004733"/>
    </source>
</evidence>
<evidence type="ECO:0000256" key="10">
    <source>
        <dbReference type="RuleBase" id="RU003662"/>
    </source>
</evidence>
<feature type="active site" description="Proton acceptor" evidence="9">
    <location>
        <position position="37"/>
    </location>
</feature>
<dbReference type="FunFam" id="3.20.20.70:FF:000037">
    <property type="entry name" value="Tryptophan synthase alpha chain"/>
    <property type="match status" value="1"/>
</dbReference>
<evidence type="ECO:0000256" key="8">
    <source>
        <dbReference type="ARBA" id="ARBA00049047"/>
    </source>
</evidence>
<dbReference type="GO" id="GO:0005829">
    <property type="term" value="C:cytosol"/>
    <property type="evidence" value="ECO:0007669"/>
    <property type="project" value="TreeGrafter"/>
</dbReference>
<dbReference type="PATRIC" id="fig|1235990.3.peg.616"/>
<dbReference type="AlphaFoldDB" id="U3U8B6"/>
<comment type="function">
    <text evidence="1 9">The alpha subunit is responsible for the aldol cleavage of indoleglycerol phosphate to indole and glyceraldehyde 3-phosphate.</text>
</comment>
<dbReference type="eggNOG" id="COG0159">
    <property type="taxonomic scope" value="Bacteria"/>
</dbReference>
<evidence type="ECO:0000256" key="3">
    <source>
        <dbReference type="ARBA" id="ARBA00011270"/>
    </source>
</evidence>
<organism evidence="11 12">
    <name type="scientific">Candidatus Pantoea carbekii</name>
    <dbReference type="NCBI Taxonomy" id="1235990"/>
    <lineage>
        <taxon>Bacteria</taxon>
        <taxon>Pseudomonadati</taxon>
        <taxon>Pseudomonadota</taxon>
        <taxon>Gammaproteobacteria</taxon>
        <taxon>Enterobacterales</taxon>
        <taxon>Erwiniaceae</taxon>
        <taxon>Pantoea</taxon>
    </lineage>
</organism>
<evidence type="ECO:0000256" key="6">
    <source>
        <dbReference type="ARBA" id="ARBA00023141"/>
    </source>
</evidence>
<dbReference type="PANTHER" id="PTHR43406:SF1">
    <property type="entry name" value="TRYPTOPHAN SYNTHASE ALPHA CHAIN, CHLOROPLASTIC"/>
    <property type="match status" value="1"/>
</dbReference>
<keyword evidence="12" id="KW-1185">Reference proteome</keyword>
<evidence type="ECO:0000313" key="11">
    <source>
        <dbReference type="EMBL" id="BAO00589.1"/>
    </source>
</evidence>
<evidence type="ECO:0000256" key="4">
    <source>
        <dbReference type="ARBA" id="ARBA00022605"/>
    </source>
</evidence>